<dbReference type="AlphaFoldDB" id="A0A0F8ZSS6"/>
<sequence>KDQIDPWIFEMRKGLDPYRGEINYKTENGLDPTWDTELVLTIGEVERIRATNTKVGFVMDAAAGDYTTAQLKGMQDVFDHLGIDFIGVVDPQFDVAKEKAGVEDLLTMGADVIIGAPIDAVASAESFRTVGEQGKKFVIWYNIPQGYEALQLNVYARSDLAAINETVEITLNADGFGANYNFQDLIGIGVAVIANRILGSQIVMFITAANEGANEFGGGVVTFNQYSTTVGHKHFTTLSGVNENRVIIKSSRWEDASAITRIDLDLAGGNNFIAGSVFELVGVMPTSSFMIEIDGEVEAIEAAGSASVIDNASDWIIGGDATPYIEQYRHFVGGNLLSDIQWEYAATFTDASGNGNDAAPTFRTASQDADVVATLTSFTPVSVAEAPDFTLADSIPFIEGTGNMTGNFTTSPTIPGTGFPLAGVI</sequence>
<name>A0A0F8ZSS6_9ZZZZ</name>
<dbReference type="EMBL" id="LAZR01049697">
    <property type="protein sequence ID" value="KKK89035.1"/>
    <property type="molecule type" value="Genomic_DNA"/>
</dbReference>
<comment type="caution">
    <text evidence="1">The sequence shown here is derived from an EMBL/GenBank/DDBJ whole genome shotgun (WGS) entry which is preliminary data.</text>
</comment>
<gene>
    <name evidence="1" type="ORF">LCGC14_2737160</name>
</gene>
<evidence type="ECO:0000313" key="1">
    <source>
        <dbReference type="EMBL" id="KKK89035.1"/>
    </source>
</evidence>
<organism evidence="1">
    <name type="scientific">marine sediment metagenome</name>
    <dbReference type="NCBI Taxonomy" id="412755"/>
    <lineage>
        <taxon>unclassified sequences</taxon>
        <taxon>metagenomes</taxon>
        <taxon>ecological metagenomes</taxon>
    </lineage>
</organism>
<evidence type="ECO:0008006" key="2">
    <source>
        <dbReference type="Google" id="ProtNLM"/>
    </source>
</evidence>
<reference evidence="1" key="1">
    <citation type="journal article" date="2015" name="Nature">
        <title>Complex archaea that bridge the gap between prokaryotes and eukaryotes.</title>
        <authorList>
            <person name="Spang A."/>
            <person name="Saw J.H."/>
            <person name="Jorgensen S.L."/>
            <person name="Zaremba-Niedzwiedzka K."/>
            <person name="Martijn J."/>
            <person name="Lind A.E."/>
            <person name="van Eijk R."/>
            <person name="Schleper C."/>
            <person name="Guy L."/>
            <person name="Ettema T.J."/>
        </authorList>
    </citation>
    <scope>NUCLEOTIDE SEQUENCE</scope>
</reference>
<accession>A0A0F8ZSS6</accession>
<feature type="non-terminal residue" evidence="1">
    <location>
        <position position="1"/>
    </location>
</feature>
<protein>
    <recommendedName>
        <fullName evidence="2">Periplasmic binding protein domain-containing protein</fullName>
    </recommendedName>
</protein>
<feature type="non-terminal residue" evidence="1">
    <location>
        <position position="425"/>
    </location>
</feature>
<dbReference type="InterPro" id="IPR028082">
    <property type="entry name" value="Peripla_BP_I"/>
</dbReference>
<proteinExistence type="predicted"/>
<dbReference type="SUPFAM" id="SSF53822">
    <property type="entry name" value="Periplasmic binding protein-like I"/>
    <property type="match status" value="1"/>
</dbReference>
<dbReference type="Gene3D" id="3.40.50.2300">
    <property type="match status" value="1"/>
</dbReference>